<accession>A0A016VCA5</accession>
<organism evidence="1 2">
    <name type="scientific">Ancylostoma ceylanicum</name>
    <dbReference type="NCBI Taxonomy" id="53326"/>
    <lineage>
        <taxon>Eukaryota</taxon>
        <taxon>Metazoa</taxon>
        <taxon>Ecdysozoa</taxon>
        <taxon>Nematoda</taxon>
        <taxon>Chromadorea</taxon>
        <taxon>Rhabditida</taxon>
        <taxon>Rhabditina</taxon>
        <taxon>Rhabditomorpha</taxon>
        <taxon>Strongyloidea</taxon>
        <taxon>Ancylostomatidae</taxon>
        <taxon>Ancylostomatinae</taxon>
        <taxon>Ancylostoma</taxon>
    </lineage>
</organism>
<name>A0A016VCA5_9BILA</name>
<reference evidence="2" key="1">
    <citation type="journal article" date="2015" name="Nat. Genet.">
        <title>The genome and transcriptome of the zoonotic hookworm Ancylostoma ceylanicum identify infection-specific gene families.</title>
        <authorList>
            <person name="Schwarz E.M."/>
            <person name="Hu Y."/>
            <person name="Antoshechkin I."/>
            <person name="Miller M.M."/>
            <person name="Sternberg P.W."/>
            <person name="Aroian R.V."/>
        </authorList>
    </citation>
    <scope>NUCLEOTIDE SEQUENCE</scope>
    <source>
        <strain evidence="2">HY135</strain>
    </source>
</reference>
<gene>
    <name evidence="1" type="primary">Acey_s0014.g2470</name>
    <name evidence="1" type="ORF">Y032_0014g2470</name>
</gene>
<dbReference type="EMBL" id="JARK01001350">
    <property type="protein sequence ID" value="EYC24368.1"/>
    <property type="molecule type" value="Genomic_DNA"/>
</dbReference>
<dbReference type="Proteomes" id="UP000024635">
    <property type="component" value="Unassembled WGS sequence"/>
</dbReference>
<comment type="caution">
    <text evidence="1">The sequence shown here is derived from an EMBL/GenBank/DDBJ whole genome shotgun (WGS) entry which is preliminary data.</text>
</comment>
<sequence>MVRPRPWPTKPPSLRGRQIGTRGIWEDEALTWLIGCPSQVTVCIRHIRIQCLRRSRMRGASHVTGLINADHFILHFLC</sequence>
<protein>
    <submittedName>
        <fullName evidence="1">Uncharacterized protein</fullName>
    </submittedName>
</protein>
<evidence type="ECO:0000313" key="1">
    <source>
        <dbReference type="EMBL" id="EYC24368.1"/>
    </source>
</evidence>
<evidence type="ECO:0000313" key="2">
    <source>
        <dbReference type="Proteomes" id="UP000024635"/>
    </source>
</evidence>
<proteinExistence type="predicted"/>
<dbReference type="AlphaFoldDB" id="A0A016VCA5"/>
<keyword evidence="2" id="KW-1185">Reference proteome</keyword>